<name>L7JTM5_TRAHO</name>
<dbReference type="HOGENOM" id="CLU_683694_0_0_1"/>
<evidence type="ECO:0000256" key="1">
    <source>
        <dbReference type="SAM" id="MobiDB-lite"/>
    </source>
</evidence>
<sequence>MFRNMSAMFIPLAFFTILLTTACNISSEASIEAASVKITDSNTSTTEKNKGEQEENQTTVSSEAHDEDKCSGFMTCDGTVGCNALSYADDDDDASSTGDMYVISYGNDELYKGDTEFDMDAFLNELEHFPFNKVVDKGLEKKNDEKQDVEKHDLQSQVEGETESNKNFESNNAPQKYFKSKAVQGHEEALIHEVVTKPEEQPENVVEKAQESESKEKNTTETNIKHEEAQESNDKHGVIAESKEAQPESEAKTVPEHDVKQTSEKETAADEEHKPTLEVNPATEPQEKQSDKQVTHNAESPASGSNNVVLPMPEIVDNNVEAKTADSKLVITPELTSRIVLGIYNSSEEMKKFGQRLEKKDKQYTEKAMTLLNTFLRGLEELEDEAQSTV</sequence>
<feature type="compositionally biased region" description="Polar residues" evidence="1">
    <location>
        <begin position="295"/>
        <end position="308"/>
    </location>
</feature>
<feature type="region of interest" description="Disordered" evidence="1">
    <location>
        <begin position="42"/>
        <end position="65"/>
    </location>
</feature>
<dbReference type="OMA" id="NDVCVED"/>
<accession>L7JTM5</accession>
<dbReference type="STRING" id="72359.L7JTM5"/>
<dbReference type="EMBL" id="JH994042">
    <property type="protein sequence ID" value="ELQ74406.1"/>
    <property type="molecule type" value="Genomic_DNA"/>
</dbReference>
<dbReference type="InParanoid" id="L7JTM5"/>
<keyword evidence="4" id="KW-1185">Reference proteome</keyword>
<evidence type="ECO:0000313" key="4">
    <source>
        <dbReference type="Proteomes" id="UP000011185"/>
    </source>
</evidence>
<organism evidence="3 4">
    <name type="scientific">Trachipleistophora hominis</name>
    <name type="common">Microsporidian parasite</name>
    <dbReference type="NCBI Taxonomy" id="72359"/>
    <lineage>
        <taxon>Eukaryota</taxon>
        <taxon>Fungi</taxon>
        <taxon>Fungi incertae sedis</taxon>
        <taxon>Microsporidia</taxon>
        <taxon>Pleistophoridae</taxon>
        <taxon>Trachipleistophora</taxon>
    </lineage>
</organism>
<feature type="compositionally biased region" description="Basic and acidic residues" evidence="1">
    <location>
        <begin position="142"/>
        <end position="154"/>
    </location>
</feature>
<feature type="signal peptide" evidence="2">
    <location>
        <begin position="1"/>
        <end position="22"/>
    </location>
</feature>
<dbReference type="VEuPathDB" id="MicrosporidiaDB:THOM_2672"/>
<reference evidence="3 4" key="1">
    <citation type="journal article" date="2012" name="PLoS Pathog.">
        <title>The genome of the obligate intracellular parasite Trachipleistophora hominis: new insights into microsporidian genome dynamics and reductive evolution.</title>
        <authorList>
            <person name="Heinz E."/>
            <person name="Williams T.A."/>
            <person name="Nakjang S."/>
            <person name="Noel C.J."/>
            <person name="Swan D.C."/>
            <person name="Goldberg A.V."/>
            <person name="Harris S.R."/>
            <person name="Weinmaier T."/>
            <person name="Markert S."/>
            <person name="Becher D."/>
            <person name="Bernhardt J."/>
            <person name="Dagan T."/>
            <person name="Hacker C."/>
            <person name="Lucocq J.M."/>
            <person name="Schweder T."/>
            <person name="Rattei T."/>
            <person name="Hall N."/>
            <person name="Hirt R.P."/>
            <person name="Embley T.M."/>
        </authorList>
    </citation>
    <scope>NUCLEOTIDE SEQUENCE [LARGE SCALE GENOMIC DNA]</scope>
</reference>
<feature type="chain" id="PRO_5003979015" evidence="2">
    <location>
        <begin position="23"/>
        <end position="390"/>
    </location>
</feature>
<dbReference type="OrthoDB" id="10623085at2759"/>
<dbReference type="PROSITE" id="PS51257">
    <property type="entry name" value="PROKAR_LIPOPROTEIN"/>
    <property type="match status" value="1"/>
</dbReference>
<evidence type="ECO:0000313" key="3">
    <source>
        <dbReference type="EMBL" id="ELQ74406.1"/>
    </source>
</evidence>
<feature type="region of interest" description="Disordered" evidence="1">
    <location>
        <begin position="142"/>
        <end position="173"/>
    </location>
</feature>
<proteinExistence type="predicted"/>
<feature type="compositionally biased region" description="Polar residues" evidence="1">
    <location>
        <begin position="155"/>
        <end position="173"/>
    </location>
</feature>
<dbReference type="Proteomes" id="UP000011185">
    <property type="component" value="Unassembled WGS sequence"/>
</dbReference>
<evidence type="ECO:0000256" key="2">
    <source>
        <dbReference type="SAM" id="SignalP"/>
    </source>
</evidence>
<gene>
    <name evidence="3" type="ORF">THOM_2672</name>
</gene>
<feature type="compositionally biased region" description="Basic and acidic residues" evidence="1">
    <location>
        <begin position="193"/>
        <end position="276"/>
    </location>
</feature>
<keyword evidence="2" id="KW-0732">Signal</keyword>
<feature type="compositionally biased region" description="Basic and acidic residues" evidence="1">
    <location>
        <begin position="285"/>
        <end position="294"/>
    </location>
</feature>
<feature type="region of interest" description="Disordered" evidence="1">
    <location>
        <begin position="193"/>
        <end position="310"/>
    </location>
</feature>
<dbReference type="AlphaFoldDB" id="L7JTM5"/>
<protein>
    <submittedName>
        <fullName evidence="3">Uncharacterized protein</fullName>
    </submittedName>
</protein>